<feature type="domain" description="J" evidence="7">
    <location>
        <begin position="122"/>
        <end position="186"/>
    </location>
</feature>
<dbReference type="CDD" id="cd06257">
    <property type="entry name" value="DnaJ"/>
    <property type="match status" value="1"/>
</dbReference>
<keyword evidence="5" id="KW-0472">Membrane</keyword>
<evidence type="ECO:0000256" key="1">
    <source>
        <dbReference type="ARBA" id="ARBA00004389"/>
    </source>
</evidence>
<evidence type="ECO:0000256" key="4">
    <source>
        <dbReference type="ARBA" id="ARBA00022989"/>
    </source>
</evidence>
<dbReference type="EMBL" id="GBEZ01008444">
    <property type="protein sequence ID" value="JAC77095.1"/>
    <property type="molecule type" value="Transcribed_RNA"/>
</dbReference>
<dbReference type="PANTHER" id="PTHR43908:SF3">
    <property type="entry name" value="AT29763P-RELATED"/>
    <property type="match status" value="1"/>
</dbReference>
<dbReference type="Pfam" id="PF00226">
    <property type="entry name" value="DnaJ"/>
    <property type="match status" value="1"/>
</dbReference>
<dbReference type="PRINTS" id="PR00625">
    <property type="entry name" value="JDOMAIN"/>
</dbReference>
<dbReference type="PANTHER" id="PTHR43908">
    <property type="entry name" value="AT29763P-RELATED"/>
    <property type="match status" value="1"/>
</dbReference>
<keyword evidence="3" id="KW-0256">Endoplasmic reticulum</keyword>
<dbReference type="Pfam" id="PF09320">
    <property type="entry name" value="DUF1977"/>
    <property type="match status" value="1"/>
</dbReference>
<evidence type="ECO:0000256" key="5">
    <source>
        <dbReference type="ARBA" id="ARBA00023136"/>
    </source>
</evidence>
<name>A0A061S2H6_9CHLO</name>
<gene>
    <name evidence="9" type="primary">DNAJB12</name>
    <name evidence="9" type="ORF">TSPGSL018_18526</name>
    <name evidence="8" type="ORF">TSPGSL018_5646</name>
</gene>
<dbReference type="GO" id="GO:0005789">
    <property type="term" value="C:endoplasmic reticulum membrane"/>
    <property type="evidence" value="ECO:0007669"/>
    <property type="project" value="UniProtKB-SubCell"/>
</dbReference>
<dbReference type="Gene3D" id="1.10.287.110">
    <property type="entry name" value="DnaJ domain"/>
    <property type="match status" value="1"/>
</dbReference>
<dbReference type="PROSITE" id="PS50076">
    <property type="entry name" value="DNAJ_2"/>
    <property type="match status" value="1"/>
</dbReference>
<evidence type="ECO:0000259" key="7">
    <source>
        <dbReference type="PROSITE" id="PS50076"/>
    </source>
</evidence>
<dbReference type="GO" id="GO:0071218">
    <property type="term" value="P:cellular response to misfolded protein"/>
    <property type="evidence" value="ECO:0007669"/>
    <property type="project" value="TreeGrafter"/>
</dbReference>
<evidence type="ECO:0000256" key="2">
    <source>
        <dbReference type="ARBA" id="ARBA00022692"/>
    </source>
</evidence>
<dbReference type="SUPFAM" id="SSF46565">
    <property type="entry name" value="Chaperone J-domain"/>
    <property type="match status" value="1"/>
</dbReference>
<dbReference type="InterPro" id="IPR036869">
    <property type="entry name" value="J_dom_sf"/>
</dbReference>
<evidence type="ECO:0000256" key="6">
    <source>
        <dbReference type="SAM" id="MobiDB-lite"/>
    </source>
</evidence>
<dbReference type="FunFam" id="1.10.287.110:FF:000070">
    <property type="entry name" value="Endoplasmic reticulum protein, putative"/>
    <property type="match status" value="1"/>
</dbReference>
<accession>A0A061S2H6</accession>
<dbReference type="PROSITE" id="PS00636">
    <property type="entry name" value="DNAJ_1"/>
    <property type="match status" value="1"/>
</dbReference>
<dbReference type="AlphaFoldDB" id="A0A061S2H6"/>
<dbReference type="InterPro" id="IPR018253">
    <property type="entry name" value="DnaJ_domain_CS"/>
</dbReference>
<dbReference type="GO" id="GO:0030544">
    <property type="term" value="F:Hsp70 protein binding"/>
    <property type="evidence" value="ECO:0007669"/>
    <property type="project" value="TreeGrafter"/>
</dbReference>
<protein>
    <submittedName>
        <fullName evidence="9">DnaJ homolog subfamily B member 12</fullName>
    </submittedName>
</protein>
<keyword evidence="4" id="KW-1133">Transmembrane helix</keyword>
<feature type="compositionally biased region" description="Low complexity" evidence="6">
    <location>
        <begin position="55"/>
        <end position="66"/>
    </location>
</feature>
<feature type="region of interest" description="Disordered" evidence="6">
    <location>
        <begin position="54"/>
        <end position="111"/>
    </location>
</feature>
<organism evidence="9">
    <name type="scientific">Tetraselmis sp. GSL018</name>
    <dbReference type="NCBI Taxonomy" id="582737"/>
    <lineage>
        <taxon>Eukaryota</taxon>
        <taxon>Viridiplantae</taxon>
        <taxon>Chlorophyta</taxon>
        <taxon>core chlorophytes</taxon>
        <taxon>Chlorodendrophyceae</taxon>
        <taxon>Chlorodendrales</taxon>
        <taxon>Chlorodendraceae</taxon>
        <taxon>Tetraselmis</taxon>
    </lineage>
</organism>
<dbReference type="InterPro" id="IPR001623">
    <property type="entry name" value="DnaJ_domain"/>
</dbReference>
<evidence type="ECO:0000313" key="8">
    <source>
        <dbReference type="EMBL" id="JAC69749.1"/>
    </source>
</evidence>
<evidence type="ECO:0000313" key="9">
    <source>
        <dbReference type="EMBL" id="JAC77095.1"/>
    </source>
</evidence>
<dbReference type="InterPro" id="IPR015399">
    <property type="entry name" value="DUF1977_DnaJ-like"/>
</dbReference>
<evidence type="ECO:0000256" key="3">
    <source>
        <dbReference type="ARBA" id="ARBA00022824"/>
    </source>
</evidence>
<sequence>MDQANKDEAQKCVSIAKGALEAGNASKARRFAEKAMKLFPMDEARIILRKLEAQSATSPSAGASSESGGGPSATAHSDSDPRPSAAGLRQRAARQKPEEEPEPEDVTQDQRDLVNKIRAAKDYYGILGISRTATDDDIKKAYRKLALKLHPDKNRARGSDEAFKAVSKAFSCLSDAEKRAAYDRYGHEDGAMAARQAAGAARGGMYRTEEDFDPEEIFNMFFGGGFGQFGQTRMYRAHFGGFPQQRARQQQQQQQQVQPNPIAGLLQLLPVLLILLLTFFNGSNEPVYSLEKTSQFPDQLTTAPHGIPYYVKLGQFKKEYPKGSQNRANVEAHVERAFKAHLEERCYQERLQQQRIKRWDPKRAKEMSLPNCEEINRIWGVRYWNL</sequence>
<dbReference type="SMART" id="SM00271">
    <property type="entry name" value="DnaJ"/>
    <property type="match status" value="1"/>
</dbReference>
<dbReference type="InterPro" id="IPR051100">
    <property type="entry name" value="DnaJ_subfamily_B/C"/>
</dbReference>
<dbReference type="EMBL" id="GBEZ01016506">
    <property type="protein sequence ID" value="JAC69749.1"/>
    <property type="molecule type" value="Transcribed_RNA"/>
</dbReference>
<reference evidence="9" key="1">
    <citation type="submission" date="2014-05" db="EMBL/GenBank/DDBJ databases">
        <title>The transcriptome of the halophilic microalga Tetraselmis sp. GSL018 isolated from the Great Salt Lake, Utah.</title>
        <authorList>
            <person name="Jinkerson R.E."/>
            <person name="D'Adamo S."/>
            <person name="Posewitz M.C."/>
        </authorList>
    </citation>
    <scope>NUCLEOTIDE SEQUENCE</scope>
    <source>
        <strain evidence="9">GSL018</strain>
    </source>
</reference>
<comment type="subcellular location">
    <subcellularLocation>
        <location evidence="1">Endoplasmic reticulum membrane</location>
        <topology evidence="1">Single-pass membrane protein</topology>
    </subcellularLocation>
</comment>
<keyword evidence="2" id="KW-0812">Transmembrane</keyword>
<proteinExistence type="predicted"/>